<sequence length="324" mass="36588">MNAQIDPNGPKLVSIPSNPVPEGARVGYFTTSDKVRLRYARWLKSEGPQRGTVCLVHGRTEYIEKYFETIADFRRRGFAVATFDWRGQGGSDRLIGDRTVGYVDRFDDYWTDLRSFHAEILLPDCPGPFYLVGHSMGGLASLFAAARDRMMFDRVFLSAPMVGLHGMDESLGRMAAIAETASFVGLGRLPLKRRVDRRPDEAMYPDNPLTSDMLRYKRMVDTVRADDSLYLGSPSFRWLAASMRAMLETRHERFPGEIRIPLLILAAARERIVSTPAIEQLGLRLRTGRHMMIAGARHEMFMENDSVRGQVLAAFDAFITQQSS</sequence>
<dbReference type="Pfam" id="PF12146">
    <property type="entry name" value="Hydrolase_4"/>
    <property type="match status" value="1"/>
</dbReference>
<protein>
    <submittedName>
        <fullName evidence="2">Lysophospholipase</fullName>
    </submittedName>
</protein>
<dbReference type="AlphaFoldDB" id="A0A1Y6FR48"/>
<keyword evidence="3" id="KW-1185">Reference proteome</keyword>
<dbReference type="InterPro" id="IPR051044">
    <property type="entry name" value="MAG_DAG_Lipase"/>
</dbReference>
<feature type="domain" description="Serine aminopeptidase S33" evidence="1">
    <location>
        <begin position="48"/>
        <end position="305"/>
    </location>
</feature>
<dbReference type="Proteomes" id="UP000194474">
    <property type="component" value="Unassembled WGS sequence"/>
</dbReference>
<dbReference type="PANTHER" id="PTHR11614">
    <property type="entry name" value="PHOSPHOLIPASE-RELATED"/>
    <property type="match status" value="1"/>
</dbReference>
<dbReference type="EMBL" id="FXWK01000001">
    <property type="protein sequence ID" value="SMQ75911.1"/>
    <property type="molecule type" value="Genomic_DNA"/>
</dbReference>
<evidence type="ECO:0000313" key="2">
    <source>
        <dbReference type="EMBL" id="SMQ75911.1"/>
    </source>
</evidence>
<proteinExistence type="predicted"/>
<gene>
    <name evidence="2" type="ORF">SAMN06295905_2456</name>
</gene>
<dbReference type="InterPro" id="IPR029058">
    <property type="entry name" value="AB_hydrolase_fold"/>
</dbReference>
<dbReference type="Gene3D" id="3.40.50.1820">
    <property type="entry name" value="alpha/beta hydrolase"/>
    <property type="match status" value="1"/>
</dbReference>
<dbReference type="SUPFAM" id="SSF53474">
    <property type="entry name" value="alpha/beta-Hydrolases"/>
    <property type="match status" value="1"/>
</dbReference>
<organism evidence="2 3">
    <name type="scientific">Devosia lucknowensis</name>
    <dbReference type="NCBI Taxonomy" id="1096929"/>
    <lineage>
        <taxon>Bacteria</taxon>
        <taxon>Pseudomonadati</taxon>
        <taxon>Pseudomonadota</taxon>
        <taxon>Alphaproteobacteria</taxon>
        <taxon>Hyphomicrobiales</taxon>
        <taxon>Devosiaceae</taxon>
        <taxon>Devosia</taxon>
    </lineage>
</organism>
<evidence type="ECO:0000259" key="1">
    <source>
        <dbReference type="Pfam" id="PF12146"/>
    </source>
</evidence>
<dbReference type="RefSeq" id="WP_170926451.1">
    <property type="nucleotide sequence ID" value="NZ_FXWK01000001.1"/>
</dbReference>
<reference evidence="3" key="1">
    <citation type="submission" date="2017-04" db="EMBL/GenBank/DDBJ databases">
        <authorList>
            <person name="Varghese N."/>
            <person name="Submissions S."/>
        </authorList>
    </citation>
    <scope>NUCLEOTIDE SEQUENCE [LARGE SCALE GENOMIC DNA]</scope>
</reference>
<accession>A0A1Y6FR48</accession>
<name>A0A1Y6FR48_9HYPH</name>
<dbReference type="InterPro" id="IPR022742">
    <property type="entry name" value="Hydrolase_4"/>
</dbReference>
<evidence type="ECO:0000313" key="3">
    <source>
        <dbReference type="Proteomes" id="UP000194474"/>
    </source>
</evidence>